<dbReference type="EMBL" id="GBXM01025264">
    <property type="protein sequence ID" value="JAH83313.1"/>
    <property type="molecule type" value="Transcribed_RNA"/>
</dbReference>
<name>A0A0E9W1H4_ANGAN</name>
<proteinExistence type="predicted"/>
<protein>
    <submittedName>
        <fullName evidence="1">Uncharacterized protein</fullName>
    </submittedName>
</protein>
<reference evidence="1" key="2">
    <citation type="journal article" date="2015" name="Fish Shellfish Immunol.">
        <title>Early steps in the European eel (Anguilla anguilla)-Vibrio vulnificus interaction in the gills: Role of the RtxA13 toxin.</title>
        <authorList>
            <person name="Callol A."/>
            <person name="Pajuelo D."/>
            <person name="Ebbesson L."/>
            <person name="Teles M."/>
            <person name="MacKenzie S."/>
            <person name="Amaro C."/>
        </authorList>
    </citation>
    <scope>NUCLEOTIDE SEQUENCE</scope>
</reference>
<reference evidence="1" key="1">
    <citation type="submission" date="2014-11" db="EMBL/GenBank/DDBJ databases">
        <authorList>
            <person name="Amaro Gonzalez C."/>
        </authorList>
    </citation>
    <scope>NUCLEOTIDE SEQUENCE</scope>
</reference>
<evidence type="ECO:0000313" key="1">
    <source>
        <dbReference type="EMBL" id="JAH83313.1"/>
    </source>
</evidence>
<sequence length="23" mass="2843">MKQLSLYVNMSWCLDTFRRHVKS</sequence>
<dbReference type="AlphaFoldDB" id="A0A0E9W1H4"/>
<organism evidence="1">
    <name type="scientific">Anguilla anguilla</name>
    <name type="common">European freshwater eel</name>
    <name type="synonym">Muraena anguilla</name>
    <dbReference type="NCBI Taxonomy" id="7936"/>
    <lineage>
        <taxon>Eukaryota</taxon>
        <taxon>Metazoa</taxon>
        <taxon>Chordata</taxon>
        <taxon>Craniata</taxon>
        <taxon>Vertebrata</taxon>
        <taxon>Euteleostomi</taxon>
        <taxon>Actinopterygii</taxon>
        <taxon>Neopterygii</taxon>
        <taxon>Teleostei</taxon>
        <taxon>Anguilliformes</taxon>
        <taxon>Anguillidae</taxon>
        <taxon>Anguilla</taxon>
    </lineage>
</organism>
<accession>A0A0E9W1H4</accession>